<protein>
    <submittedName>
        <fullName evidence="1">Uncharacterized protein</fullName>
    </submittedName>
</protein>
<dbReference type="Proteomes" id="UP000251135">
    <property type="component" value="Unassembled WGS sequence"/>
</dbReference>
<reference evidence="1 2" key="1">
    <citation type="submission" date="2017-02" db="EMBL/GenBank/DDBJ databases">
        <title>Arcobacter caeni sp. nov, a new Arcobacter species isolated from reclaimed water.</title>
        <authorList>
            <person name="Figueras M.J."/>
            <person name="Perez-Cataluna A."/>
            <person name="Salas-Masso N."/>
        </authorList>
    </citation>
    <scope>NUCLEOTIDE SEQUENCE [LARGE SCALE GENOMIC DNA]</scope>
    <source>
        <strain evidence="1 2">RW17-10</strain>
    </source>
</reference>
<dbReference type="AlphaFoldDB" id="A0A363D5Y3"/>
<name>A0A363D5Y3_9BACT</name>
<gene>
    <name evidence="1" type="ORF">B0174_01220</name>
</gene>
<proteinExistence type="predicted"/>
<sequence>MNLMFLVIGLVVLLIVVILIPTSLGSKKNKKNSENINNSEIKINDLILPRKIEQMNPYSLFQACKIITDSYVALNYVNKLASALDKIEWHSWQISILIQFLKVHKDFILPYDIKIINSMILNLSNDLKEKEMQKIFKKYINHVNIEKNRDELSREIIWTAREVSVILFNILKNQKG</sequence>
<evidence type="ECO:0000313" key="2">
    <source>
        <dbReference type="Proteomes" id="UP000251135"/>
    </source>
</evidence>
<comment type="caution">
    <text evidence="1">The sequence shown here is derived from an EMBL/GenBank/DDBJ whole genome shotgun (WGS) entry which is preliminary data.</text>
</comment>
<dbReference type="EMBL" id="MUXE01000001">
    <property type="protein sequence ID" value="PUE66702.1"/>
    <property type="molecule type" value="Genomic_DNA"/>
</dbReference>
<accession>A0A363D5Y3</accession>
<organism evidence="1 2">
    <name type="scientific">Arcobacter caeni</name>
    <dbReference type="NCBI Taxonomy" id="1912877"/>
    <lineage>
        <taxon>Bacteria</taxon>
        <taxon>Pseudomonadati</taxon>
        <taxon>Campylobacterota</taxon>
        <taxon>Epsilonproteobacteria</taxon>
        <taxon>Campylobacterales</taxon>
        <taxon>Arcobacteraceae</taxon>
        <taxon>Arcobacter</taxon>
    </lineage>
</organism>
<dbReference type="OrthoDB" id="5344422at2"/>
<keyword evidence="2" id="KW-1185">Reference proteome</keyword>
<dbReference type="RefSeq" id="WP_108557812.1">
    <property type="nucleotide sequence ID" value="NZ_MUXE01000001.1"/>
</dbReference>
<evidence type="ECO:0000313" key="1">
    <source>
        <dbReference type="EMBL" id="PUE66702.1"/>
    </source>
</evidence>